<dbReference type="OrthoDB" id="2520703at2759"/>
<gene>
    <name evidence="1" type="ORF">N0V91_011186</name>
</gene>
<name>A0A9W9CYQ4_9PLEO</name>
<evidence type="ECO:0000313" key="1">
    <source>
        <dbReference type="EMBL" id="KAJ4392918.1"/>
    </source>
</evidence>
<organism evidence="1 2">
    <name type="scientific">Didymella pomorum</name>
    <dbReference type="NCBI Taxonomy" id="749634"/>
    <lineage>
        <taxon>Eukaryota</taxon>
        <taxon>Fungi</taxon>
        <taxon>Dikarya</taxon>
        <taxon>Ascomycota</taxon>
        <taxon>Pezizomycotina</taxon>
        <taxon>Dothideomycetes</taxon>
        <taxon>Pleosporomycetidae</taxon>
        <taxon>Pleosporales</taxon>
        <taxon>Pleosporineae</taxon>
        <taxon>Didymellaceae</taxon>
        <taxon>Didymella</taxon>
    </lineage>
</organism>
<proteinExistence type="predicted"/>
<evidence type="ECO:0000313" key="2">
    <source>
        <dbReference type="Proteomes" id="UP001140510"/>
    </source>
</evidence>
<keyword evidence="2" id="KW-1185">Reference proteome</keyword>
<dbReference type="EMBL" id="JAPEVA010000193">
    <property type="protein sequence ID" value="KAJ4392918.1"/>
    <property type="molecule type" value="Genomic_DNA"/>
</dbReference>
<reference evidence="1" key="1">
    <citation type="submission" date="2022-10" db="EMBL/GenBank/DDBJ databases">
        <title>Tapping the CABI collections for fungal endophytes: first genome assemblies for Collariella, Neodidymelliopsis, Ascochyta clinopodiicola, Didymella pomorum, Didymosphaeria variabile, Neocosmospora piperis and Neocucurbitaria cava.</title>
        <authorList>
            <person name="Hill R."/>
        </authorList>
    </citation>
    <scope>NUCLEOTIDE SEQUENCE</scope>
    <source>
        <strain evidence="1">IMI 355091</strain>
    </source>
</reference>
<protein>
    <submittedName>
        <fullName evidence="1">Uncharacterized protein</fullName>
    </submittedName>
</protein>
<dbReference type="AlphaFoldDB" id="A0A9W9CYQ4"/>
<sequence length="278" mass="31568">MDYCRALKSFKCTQDWGIRPPTDKRGKQWCAEILAGLQRQSKTLTSLALKPCDEHSSSRSEVEYGGLQGFQTLTALDCLDVPWHLILGSPGGFRNEQKCYEPMGDFQYPDLHDVLPNSLRHFKTSKDERSTPICAGIEQALYSLLPSSEEPNTLRLHSIEFAYDSAHYYNPLPVNFWRIQDAFQKAGVKFNYKLKLDPSDFWWVNEEGAKHNVNQFADTLAREGPGGVQIALRTGVLGLPERVMDILGLGKEWLDSEEAKEVMFGEKVDTWSKRGVDF</sequence>
<accession>A0A9W9CYQ4</accession>
<dbReference type="Proteomes" id="UP001140510">
    <property type="component" value="Unassembled WGS sequence"/>
</dbReference>
<comment type="caution">
    <text evidence="1">The sequence shown here is derived from an EMBL/GenBank/DDBJ whole genome shotgun (WGS) entry which is preliminary data.</text>
</comment>